<dbReference type="RefSeq" id="XP_034274726.1">
    <property type="nucleotide sequence ID" value="XM_034418835.2"/>
</dbReference>
<dbReference type="CTD" id="116843"/>
<feature type="region of interest" description="Disordered" evidence="6">
    <location>
        <begin position="1"/>
        <end position="39"/>
    </location>
</feature>
<comment type="subcellular location">
    <subcellularLocation>
        <location evidence="1">Membrane</location>
        <topology evidence="1">Multi-pass membrane protein</topology>
    </subcellularLocation>
</comment>
<feature type="transmembrane region" description="Helical" evidence="7">
    <location>
        <begin position="260"/>
        <end position="282"/>
    </location>
</feature>
<keyword evidence="5 7" id="KW-0472">Membrane</keyword>
<evidence type="ECO:0000256" key="7">
    <source>
        <dbReference type="SAM" id="Phobius"/>
    </source>
</evidence>
<dbReference type="InterPro" id="IPR050930">
    <property type="entry name" value="MFS_Vesicular_Transporter"/>
</dbReference>
<feature type="transmembrane region" description="Helical" evidence="7">
    <location>
        <begin position="152"/>
        <end position="172"/>
    </location>
</feature>
<dbReference type="Pfam" id="PF07690">
    <property type="entry name" value="MFS_1"/>
    <property type="match status" value="1"/>
</dbReference>
<proteinExistence type="predicted"/>
<keyword evidence="9" id="KW-1185">Reference proteome</keyword>
<accession>A0A6P9C515</accession>
<dbReference type="InterPro" id="IPR011701">
    <property type="entry name" value="MFS"/>
</dbReference>
<feature type="transmembrane region" description="Helical" evidence="7">
    <location>
        <begin position="322"/>
        <end position="342"/>
    </location>
</feature>
<feature type="transmembrane region" description="Helical" evidence="7">
    <location>
        <begin position="184"/>
        <end position="208"/>
    </location>
</feature>
<evidence type="ECO:0000259" key="8">
    <source>
        <dbReference type="PROSITE" id="PS50850"/>
    </source>
</evidence>
<dbReference type="OrthoDB" id="446368at2759"/>
<sequence>MESYQAVGPPDGESPGERGQSYGRHSWGQSGITSSPALSTSSITYNDRLQVANEEPKRLSREQMFIMVSTASLNFSSMVCYSILGPFFPREAEKKGVSSTIVGFIFGCFALFNFLTSLIMGKYGILEIFTGLGLVLGPPIGGFLYQSFGYEIPFIALGSVMLLMMPLNMFILPNYNSIPKKDSFLKLIVLPKVAILCLNIFGLSSSIAFLDPTMSLFVLEKFKLPAGYVGLVFLALALPYSLSSPLLGFLSDKKPRLRKWLLIIGAFLTTLCYIFLGPAPILHIESQLWLFILMLVLNGFALAMTAIPIYPEAINCAYENGFEEGLSLLGLVSGLFGALWALGSFVGPTLGGFLNEKLGFEWSAAIQGGFTLLSVPSWNSSWFRAREDSFIEWNLMGCFFLIASLNLTSFANLRA</sequence>
<feature type="domain" description="Major facilitator superfamily (MFS) profile" evidence="8">
    <location>
        <begin position="190"/>
        <end position="415"/>
    </location>
</feature>
<evidence type="ECO:0000313" key="9">
    <source>
        <dbReference type="Proteomes" id="UP001652622"/>
    </source>
</evidence>
<evidence type="ECO:0000256" key="6">
    <source>
        <dbReference type="SAM" id="MobiDB-lite"/>
    </source>
</evidence>
<dbReference type="PANTHER" id="PTHR23506">
    <property type="entry name" value="GH10249P"/>
    <property type="match status" value="1"/>
</dbReference>
<dbReference type="GO" id="GO:0022857">
    <property type="term" value="F:transmembrane transporter activity"/>
    <property type="evidence" value="ECO:0007669"/>
    <property type="project" value="InterPro"/>
</dbReference>
<feature type="transmembrane region" description="Helical" evidence="7">
    <location>
        <begin position="228"/>
        <end position="248"/>
    </location>
</feature>
<dbReference type="PANTHER" id="PTHR23506:SF26">
    <property type="entry name" value="MFS-TYPE TRANSPORTER SLC18B1"/>
    <property type="match status" value="1"/>
</dbReference>
<dbReference type="AlphaFoldDB" id="A0A6P9C515"/>
<dbReference type="Gene3D" id="1.20.1250.20">
    <property type="entry name" value="MFS general substrate transporter like domains"/>
    <property type="match status" value="3"/>
</dbReference>
<evidence type="ECO:0000256" key="2">
    <source>
        <dbReference type="ARBA" id="ARBA00022448"/>
    </source>
</evidence>
<gene>
    <name evidence="10" type="primary">SLC18B1</name>
</gene>
<feature type="transmembrane region" description="Helical" evidence="7">
    <location>
        <begin position="393"/>
        <end position="413"/>
    </location>
</feature>
<feature type="transmembrane region" description="Helical" evidence="7">
    <location>
        <begin position="64"/>
        <end position="84"/>
    </location>
</feature>
<reference evidence="10" key="1">
    <citation type="submission" date="2025-08" db="UniProtKB">
        <authorList>
            <consortium name="RefSeq"/>
        </authorList>
    </citation>
    <scope>IDENTIFICATION</scope>
    <source>
        <tissue evidence="10">Blood</tissue>
    </source>
</reference>
<evidence type="ECO:0000256" key="1">
    <source>
        <dbReference type="ARBA" id="ARBA00004141"/>
    </source>
</evidence>
<feature type="transmembrane region" description="Helical" evidence="7">
    <location>
        <begin position="96"/>
        <end position="116"/>
    </location>
</feature>
<dbReference type="GO" id="GO:0016020">
    <property type="term" value="C:membrane"/>
    <property type="evidence" value="ECO:0007669"/>
    <property type="project" value="UniProtKB-SubCell"/>
</dbReference>
<evidence type="ECO:0000313" key="10">
    <source>
        <dbReference type="RefSeq" id="XP_034274726.1"/>
    </source>
</evidence>
<feature type="transmembrane region" description="Helical" evidence="7">
    <location>
        <begin position="288"/>
        <end position="310"/>
    </location>
</feature>
<protein>
    <submittedName>
        <fullName evidence="10">MFS-type transporter SLC18B1 isoform X5</fullName>
    </submittedName>
</protein>
<dbReference type="InterPro" id="IPR036259">
    <property type="entry name" value="MFS_trans_sf"/>
</dbReference>
<dbReference type="Proteomes" id="UP001652622">
    <property type="component" value="Unplaced"/>
</dbReference>
<dbReference type="InterPro" id="IPR020846">
    <property type="entry name" value="MFS_dom"/>
</dbReference>
<dbReference type="GeneID" id="117666277"/>
<feature type="compositionally biased region" description="Polar residues" evidence="6">
    <location>
        <begin position="27"/>
        <end position="39"/>
    </location>
</feature>
<keyword evidence="3 7" id="KW-0812">Transmembrane</keyword>
<organism evidence="9 10">
    <name type="scientific">Pantherophis guttatus</name>
    <name type="common">Corn snake</name>
    <name type="synonym">Elaphe guttata</name>
    <dbReference type="NCBI Taxonomy" id="94885"/>
    <lineage>
        <taxon>Eukaryota</taxon>
        <taxon>Metazoa</taxon>
        <taxon>Chordata</taxon>
        <taxon>Craniata</taxon>
        <taxon>Vertebrata</taxon>
        <taxon>Euteleostomi</taxon>
        <taxon>Lepidosauria</taxon>
        <taxon>Squamata</taxon>
        <taxon>Bifurcata</taxon>
        <taxon>Unidentata</taxon>
        <taxon>Episquamata</taxon>
        <taxon>Toxicofera</taxon>
        <taxon>Serpentes</taxon>
        <taxon>Colubroidea</taxon>
        <taxon>Colubridae</taxon>
        <taxon>Colubrinae</taxon>
        <taxon>Pantherophis</taxon>
    </lineage>
</organism>
<evidence type="ECO:0000256" key="3">
    <source>
        <dbReference type="ARBA" id="ARBA00022692"/>
    </source>
</evidence>
<feature type="transmembrane region" description="Helical" evidence="7">
    <location>
        <begin position="123"/>
        <end position="146"/>
    </location>
</feature>
<dbReference type="SUPFAM" id="SSF103473">
    <property type="entry name" value="MFS general substrate transporter"/>
    <property type="match status" value="1"/>
</dbReference>
<dbReference type="PROSITE" id="PS50850">
    <property type="entry name" value="MFS"/>
    <property type="match status" value="1"/>
</dbReference>
<keyword evidence="4 7" id="KW-1133">Transmembrane helix</keyword>
<evidence type="ECO:0000256" key="5">
    <source>
        <dbReference type="ARBA" id="ARBA00023136"/>
    </source>
</evidence>
<evidence type="ECO:0000256" key="4">
    <source>
        <dbReference type="ARBA" id="ARBA00022989"/>
    </source>
</evidence>
<name>A0A6P9C515_PANGU</name>
<keyword evidence="2" id="KW-0813">Transport</keyword>